<keyword evidence="1" id="KW-0812">Transmembrane</keyword>
<keyword evidence="3" id="KW-1185">Reference proteome</keyword>
<evidence type="ECO:0000256" key="1">
    <source>
        <dbReference type="SAM" id="Phobius"/>
    </source>
</evidence>
<protein>
    <submittedName>
        <fullName evidence="2">262_t:CDS:1</fullName>
    </submittedName>
</protein>
<comment type="caution">
    <text evidence="2">The sequence shown here is derived from an EMBL/GenBank/DDBJ whole genome shotgun (WGS) entry which is preliminary data.</text>
</comment>
<gene>
    <name evidence="2" type="ORF">DEBURN_LOCUS7438</name>
</gene>
<keyword evidence="1" id="KW-1133">Transmembrane helix</keyword>
<dbReference type="AlphaFoldDB" id="A0A9N9B7E3"/>
<dbReference type="EMBL" id="CAJVPK010000899">
    <property type="protein sequence ID" value="CAG8557995.1"/>
    <property type="molecule type" value="Genomic_DNA"/>
</dbReference>
<reference evidence="2" key="1">
    <citation type="submission" date="2021-06" db="EMBL/GenBank/DDBJ databases">
        <authorList>
            <person name="Kallberg Y."/>
            <person name="Tangrot J."/>
            <person name="Rosling A."/>
        </authorList>
    </citation>
    <scope>NUCLEOTIDE SEQUENCE</scope>
    <source>
        <strain evidence="2">AZ414A</strain>
    </source>
</reference>
<evidence type="ECO:0000313" key="3">
    <source>
        <dbReference type="Proteomes" id="UP000789706"/>
    </source>
</evidence>
<organism evidence="2 3">
    <name type="scientific">Diversispora eburnea</name>
    <dbReference type="NCBI Taxonomy" id="1213867"/>
    <lineage>
        <taxon>Eukaryota</taxon>
        <taxon>Fungi</taxon>
        <taxon>Fungi incertae sedis</taxon>
        <taxon>Mucoromycota</taxon>
        <taxon>Glomeromycotina</taxon>
        <taxon>Glomeromycetes</taxon>
        <taxon>Diversisporales</taxon>
        <taxon>Diversisporaceae</taxon>
        <taxon>Diversispora</taxon>
    </lineage>
</organism>
<sequence length="290" mass="33829">MAIKKFFSYYQDRKEIILRFTCALIFCGLIIYLSLPKILIVTGFKNGDPLVSIKVENRTSSGITSLNVFICSKYLTGITIEKLVNNKAINISIENYTTQTTTENLNSGDWTSATGPWSCYIFRPFESFSFQRGILDQFIIIAYKEDNNDTIKDNNGIMFGLFDETIDIKNVEPFIGPVPSINSFTYTRSEKVDVYGNVYPNFVINKQNILVQRESTGHSSQYYFTSFVMKKVEARINEKFWFLEQTLSRHYLSGFRLRSYIIGWVHTWDWDRYDRYLFIPSCSQNMDCFH</sequence>
<dbReference type="Proteomes" id="UP000789706">
    <property type="component" value="Unassembled WGS sequence"/>
</dbReference>
<accession>A0A9N9B7E3</accession>
<keyword evidence="1" id="KW-0472">Membrane</keyword>
<dbReference type="OrthoDB" id="5596129at2759"/>
<evidence type="ECO:0000313" key="2">
    <source>
        <dbReference type="EMBL" id="CAG8557995.1"/>
    </source>
</evidence>
<feature type="transmembrane region" description="Helical" evidence="1">
    <location>
        <begin position="16"/>
        <end position="35"/>
    </location>
</feature>
<proteinExistence type="predicted"/>
<name>A0A9N9B7E3_9GLOM</name>